<keyword evidence="1" id="KW-0472">Membrane</keyword>
<gene>
    <name evidence="3" type="ORF">LZ480_12520</name>
</gene>
<name>A0ABS9UED5_9BACL</name>
<reference evidence="3 4" key="1">
    <citation type="submission" date="2022-03" db="EMBL/GenBank/DDBJ databases">
        <authorList>
            <person name="Jo J.-H."/>
            <person name="Im W.-T."/>
        </authorList>
    </citation>
    <scope>NUCLEOTIDE SEQUENCE [LARGE SCALE GENOMIC DNA]</scope>
    <source>
        <strain evidence="3 4">MA9</strain>
    </source>
</reference>
<feature type="transmembrane region" description="Helical" evidence="1">
    <location>
        <begin position="39"/>
        <end position="65"/>
    </location>
</feature>
<dbReference type="Proteomes" id="UP001316087">
    <property type="component" value="Unassembled WGS sequence"/>
</dbReference>
<dbReference type="Pfam" id="PF13127">
    <property type="entry name" value="DUF3955"/>
    <property type="match status" value="1"/>
</dbReference>
<sequence>MKKYLIASTPILIGVICFIVSTVIGSSIAEDGTLVEPAFFLIPIGFLMFFIGIISLVCIAIISAFKKTQIFN</sequence>
<feature type="domain" description="DUF3955" evidence="2">
    <location>
        <begin position="3"/>
        <end position="61"/>
    </location>
</feature>
<evidence type="ECO:0000256" key="1">
    <source>
        <dbReference type="SAM" id="Phobius"/>
    </source>
</evidence>
<protein>
    <submittedName>
        <fullName evidence="3">DUF3955 domain-containing protein</fullName>
    </submittedName>
</protein>
<dbReference type="EMBL" id="JAKZFC010000004">
    <property type="protein sequence ID" value="MCH7322715.1"/>
    <property type="molecule type" value="Genomic_DNA"/>
</dbReference>
<keyword evidence="1" id="KW-0812">Transmembrane</keyword>
<organism evidence="3 4">
    <name type="scientific">Solibacillus palustris</name>
    <dbReference type="NCBI Taxonomy" id="2908203"/>
    <lineage>
        <taxon>Bacteria</taxon>
        <taxon>Bacillati</taxon>
        <taxon>Bacillota</taxon>
        <taxon>Bacilli</taxon>
        <taxon>Bacillales</taxon>
        <taxon>Caryophanaceae</taxon>
        <taxon>Solibacillus</taxon>
    </lineage>
</organism>
<dbReference type="RefSeq" id="WP_241369778.1">
    <property type="nucleotide sequence ID" value="NZ_JAKZFC010000004.1"/>
</dbReference>
<evidence type="ECO:0000313" key="4">
    <source>
        <dbReference type="Proteomes" id="UP001316087"/>
    </source>
</evidence>
<accession>A0ABS9UED5</accession>
<keyword evidence="4" id="KW-1185">Reference proteome</keyword>
<dbReference type="InterPro" id="IPR025016">
    <property type="entry name" value="DUF3955"/>
</dbReference>
<proteinExistence type="predicted"/>
<keyword evidence="1" id="KW-1133">Transmembrane helix</keyword>
<evidence type="ECO:0000313" key="3">
    <source>
        <dbReference type="EMBL" id="MCH7322715.1"/>
    </source>
</evidence>
<evidence type="ECO:0000259" key="2">
    <source>
        <dbReference type="Pfam" id="PF13127"/>
    </source>
</evidence>
<comment type="caution">
    <text evidence="3">The sequence shown here is derived from an EMBL/GenBank/DDBJ whole genome shotgun (WGS) entry which is preliminary data.</text>
</comment>